<protein>
    <submittedName>
        <fullName evidence="1">Uncharacterized protein</fullName>
    </submittedName>
</protein>
<evidence type="ECO:0000313" key="2">
    <source>
        <dbReference type="Proteomes" id="UP001607303"/>
    </source>
</evidence>
<accession>A0ABD2CL59</accession>
<dbReference type="Proteomes" id="UP001607303">
    <property type="component" value="Unassembled WGS sequence"/>
</dbReference>
<name>A0ABD2CL59_VESMC</name>
<sequence length="413" mass="46261">MGSGRRSLSNNPGPVLVRTLVSEKKILKEKCFFPLSPLNCYNSAPIGPIWTKKIWAALSNDPSRVLLGAIVSEKKILKEKCFFPLSPLNCYNSAPIGPIWTKKIWAALSNDPSRVLLGAIVSEKKILKEKCFFPLFPLNRYNSAPIGPICTQEIWASRARRALSIDPGPVLGGAIVSGKKITARQALSKDAGPVLLGAIDSDKKIVKEKCFFPLFPLNCYKSAPIGPIWTKKILAMRARRTISRYPGQVLVRAIVSENKIVKEKCFFPLFPLKYYNSDPIGTICTQKIWAKIFFPLFHLNRYNSAPIGPICTQKIRAQWARQALSNDPGPVLVRALVSEKKIVKEKCFFPLFPLNCYNSAPIGPIWTRKIWADPGPVLIGAIVLEKKIVKEKCFFPWFPLNRYNSAPIGLIWK</sequence>
<keyword evidence="2" id="KW-1185">Reference proteome</keyword>
<evidence type="ECO:0000313" key="1">
    <source>
        <dbReference type="EMBL" id="KAL2745439.1"/>
    </source>
</evidence>
<dbReference type="EMBL" id="JAYRBN010000043">
    <property type="protein sequence ID" value="KAL2745439.1"/>
    <property type="molecule type" value="Genomic_DNA"/>
</dbReference>
<reference evidence="1 2" key="1">
    <citation type="journal article" date="2024" name="Ann. Entomol. Soc. Am.">
        <title>Genomic analyses of the southern and eastern yellowjacket wasps (Hymenoptera: Vespidae) reveal evolutionary signatures of social life.</title>
        <authorList>
            <person name="Catto M.A."/>
            <person name="Caine P.B."/>
            <person name="Orr S.E."/>
            <person name="Hunt B.G."/>
            <person name="Goodisman M.A.D."/>
        </authorList>
    </citation>
    <scope>NUCLEOTIDE SEQUENCE [LARGE SCALE GENOMIC DNA]</scope>
    <source>
        <strain evidence="1">232</strain>
        <tissue evidence="1">Head and thorax</tissue>
    </source>
</reference>
<comment type="caution">
    <text evidence="1">The sequence shown here is derived from an EMBL/GenBank/DDBJ whole genome shotgun (WGS) entry which is preliminary data.</text>
</comment>
<gene>
    <name evidence="1" type="ORF">V1477_006294</name>
</gene>
<organism evidence="1 2">
    <name type="scientific">Vespula maculifrons</name>
    <name type="common">Eastern yellow jacket</name>
    <name type="synonym">Wasp</name>
    <dbReference type="NCBI Taxonomy" id="7453"/>
    <lineage>
        <taxon>Eukaryota</taxon>
        <taxon>Metazoa</taxon>
        <taxon>Ecdysozoa</taxon>
        <taxon>Arthropoda</taxon>
        <taxon>Hexapoda</taxon>
        <taxon>Insecta</taxon>
        <taxon>Pterygota</taxon>
        <taxon>Neoptera</taxon>
        <taxon>Endopterygota</taxon>
        <taxon>Hymenoptera</taxon>
        <taxon>Apocrita</taxon>
        <taxon>Aculeata</taxon>
        <taxon>Vespoidea</taxon>
        <taxon>Vespidae</taxon>
        <taxon>Vespinae</taxon>
        <taxon>Vespula</taxon>
    </lineage>
</organism>
<dbReference type="AlphaFoldDB" id="A0ABD2CL59"/>
<proteinExistence type="predicted"/>